<evidence type="ECO:0000256" key="4">
    <source>
        <dbReference type="ARBA" id="ARBA00022448"/>
    </source>
</evidence>
<dbReference type="AlphaFoldDB" id="A0AAU9CVB5"/>
<evidence type="ECO:0000256" key="1">
    <source>
        <dbReference type="ARBA" id="ARBA00001917"/>
    </source>
</evidence>
<dbReference type="NCBIfam" id="NF005587">
    <property type="entry name" value="PRK07308.1"/>
    <property type="match status" value="1"/>
</dbReference>
<dbReference type="GO" id="GO:0010181">
    <property type="term" value="F:FMN binding"/>
    <property type="evidence" value="ECO:0007669"/>
    <property type="project" value="InterPro"/>
</dbReference>
<comment type="similarity">
    <text evidence="3">Belongs to the flavodoxin family.</text>
</comment>
<evidence type="ECO:0000259" key="8">
    <source>
        <dbReference type="PROSITE" id="PS50902"/>
    </source>
</evidence>
<dbReference type="Proteomes" id="UP001321804">
    <property type="component" value="Chromosome"/>
</dbReference>
<organism evidence="9 10">
    <name type="scientific">Xylocopilactobacillus apis</name>
    <dbReference type="NCBI Taxonomy" id="2932183"/>
    <lineage>
        <taxon>Bacteria</taxon>
        <taxon>Bacillati</taxon>
        <taxon>Bacillota</taxon>
        <taxon>Bacilli</taxon>
        <taxon>Lactobacillales</taxon>
        <taxon>Lactobacillaceae</taxon>
        <taxon>Xylocopilactobacillus</taxon>
    </lineage>
</organism>
<dbReference type="InterPro" id="IPR029039">
    <property type="entry name" value="Flavoprotein-like_sf"/>
</dbReference>
<proteinExistence type="inferred from homology"/>
<dbReference type="InterPro" id="IPR050619">
    <property type="entry name" value="Flavodoxin"/>
</dbReference>
<evidence type="ECO:0000256" key="5">
    <source>
        <dbReference type="ARBA" id="ARBA00022630"/>
    </source>
</evidence>
<name>A0AAU9CVB5_9LACO</name>
<sequence length="150" mass="16454">MTNALVVYASITGNNEEVAEIVNEELKRLDVNSTLKEISITNADEFEDVDICVVCPYTYGEGDLPEEGMDFYEDLPTLDLKGKVFGCAGSGDTYYEEFATAVDDFADQFIKAGATKGAENLKIDLAVDEDDLKNIIEFTKSLVAAVEKNK</sequence>
<dbReference type="PANTHER" id="PTHR42809:SF1">
    <property type="entry name" value="FLAVODOXIN 1"/>
    <property type="match status" value="1"/>
</dbReference>
<accession>A0AAU9CVB5</accession>
<protein>
    <submittedName>
        <fullName evidence="9">Flavodoxin</fullName>
    </submittedName>
</protein>
<dbReference type="InterPro" id="IPR008254">
    <property type="entry name" value="Flavodoxin/NO_synth"/>
</dbReference>
<comment type="cofactor">
    <cofactor evidence="1">
        <name>FMN</name>
        <dbReference type="ChEBI" id="CHEBI:58210"/>
    </cofactor>
</comment>
<dbReference type="PANTHER" id="PTHR42809">
    <property type="entry name" value="FLAVODOXIN 2"/>
    <property type="match status" value="1"/>
</dbReference>
<keyword evidence="5" id="KW-0285">Flavoprotein</keyword>
<dbReference type="RefSeq" id="WP_317698242.1">
    <property type="nucleotide sequence ID" value="NZ_AP026801.1"/>
</dbReference>
<evidence type="ECO:0000313" key="9">
    <source>
        <dbReference type="EMBL" id="BDR56331.1"/>
    </source>
</evidence>
<evidence type="ECO:0000313" key="10">
    <source>
        <dbReference type="Proteomes" id="UP001321804"/>
    </source>
</evidence>
<gene>
    <name evidence="9" type="ORF">KIMC2_08930</name>
</gene>
<evidence type="ECO:0000256" key="6">
    <source>
        <dbReference type="ARBA" id="ARBA00022643"/>
    </source>
</evidence>
<keyword evidence="4" id="KW-0813">Transport</keyword>
<dbReference type="PROSITE" id="PS50902">
    <property type="entry name" value="FLAVODOXIN_LIKE"/>
    <property type="match status" value="1"/>
</dbReference>
<keyword evidence="6" id="KW-0288">FMN</keyword>
<keyword evidence="10" id="KW-1185">Reference proteome</keyword>
<evidence type="ECO:0000256" key="2">
    <source>
        <dbReference type="ARBA" id="ARBA00003297"/>
    </source>
</evidence>
<comment type="function">
    <text evidence="2">Low-potential electron donor to a number of redox enzymes.</text>
</comment>
<dbReference type="Pfam" id="PF00258">
    <property type="entry name" value="Flavodoxin_1"/>
    <property type="match status" value="1"/>
</dbReference>
<evidence type="ECO:0000256" key="7">
    <source>
        <dbReference type="ARBA" id="ARBA00022982"/>
    </source>
</evidence>
<dbReference type="SUPFAM" id="SSF52218">
    <property type="entry name" value="Flavoproteins"/>
    <property type="match status" value="1"/>
</dbReference>
<feature type="domain" description="Flavodoxin-like" evidence="8">
    <location>
        <begin position="4"/>
        <end position="143"/>
    </location>
</feature>
<reference evidence="9 10" key="1">
    <citation type="journal article" date="2023" name="Microbiol. Spectr.">
        <title>Symbiosis of Carpenter Bees with Uncharacterized Lactic Acid Bacteria Showing NAD Auxotrophy.</title>
        <authorList>
            <person name="Kawasaki S."/>
            <person name="Ozawa K."/>
            <person name="Mori T."/>
            <person name="Yamamoto A."/>
            <person name="Ito M."/>
            <person name="Ohkuma M."/>
            <person name="Sakamoto M."/>
            <person name="Matsutani M."/>
        </authorList>
    </citation>
    <scope>NUCLEOTIDE SEQUENCE [LARGE SCALE GENOMIC DNA]</scope>
    <source>
        <strain evidence="9 10">KimC2</strain>
    </source>
</reference>
<evidence type="ECO:0000256" key="3">
    <source>
        <dbReference type="ARBA" id="ARBA00005267"/>
    </source>
</evidence>
<dbReference type="Gene3D" id="3.40.50.360">
    <property type="match status" value="1"/>
</dbReference>
<dbReference type="EMBL" id="AP026801">
    <property type="protein sequence ID" value="BDR56331.1"/>
    <property type="molecule type" value="Genomic_DNA"/>
</dbReference>
<dbReference type="GO" id="GO:0016651">
    <property type="term" value="F:oxidoreductase activity, acting on NAD(P)H"/>
    <property type="evidence" value="ECO:0007669"/>
    <property type="project" value="UniProtKB-ARBA"/>
</dbReference>
<dbReference type="KEGG" id="xak:KIMC2_08930"/>
<keyword evidence="7" id="KW-0249">Electron transport</keyword>